<dbReference type="PATRIC" id="fig|1653479.3.peg.1743"/>
<reference evidence="1 2" key="1">
    <citation type="journal article" date="2016" name="Genome Announc.">
        <title>Complete Genome and Plasmid Sequences for Rhodococcus fascians D188 and Draft Sequences for Rhodococcus Isolates PBTS 1 and PBTS 2.</title>
        <authorList>
            <person name="Stamler R.A."/>
            <person name="Vereecke D."/>
            <person name="Zhang Y."/>
            <person name="Schilkey F."/>
            <person name="Devitt N."/>
            <person name="Randall J.J."/>
        </authorList>
    </citation>
    <scope>NUCLEOTIDE SEQUENCE [LARGE SCALE GENOMIC DNA]</scope>
    <source>
        <strain evidence="1 2">PBTS2</strain>
    </source>
</reference>
<organism evidence="1 2">
    <name type="scientific">Rhodococcoides fascians</name>
    <name type="common">Rhodococcus fascians</name>
    <dbReference type="NCBI Taxonomy" id="1828"/>
    <lineage>
        <taxon>Bacteria</taxon>
        <taxon>Bacillati</taxon>
        <taxon>Actinomycetota</taxon>
        <taxon>Actinomycetes</taxon>
        <taxon>Mycobacteriales</taxon>
        <taxon>Nocardiaceae</taxon>
        <taxon>Rhodococcoides</taxon>
    </lineage>
</organism>
<accession>A0A143QKW3</accession>
<name>A0A143QKW3_RHOFA</name>
<dbReference type="PROSITE" id="PS51257">
    <property type="entry name" value="PROKAR_LIPOPROTEIN"/>
    <property type="match status" value="1"/>
</dbReference>
<reference evidence="2" key="2">
    <citation type="submission" date="2016-04" db="EMBL/GenBank/DDBJ databases">
        <title>Complete Genome and Plasmid Sequences for Rhodococcus fascians D188 and Draft Sequences for Rhodococcus spp. Isolates PBTS 1 and PBTS 2.</title>
        <authorList>
            <person name="Stamer R."/>
            <person name="Vereecke D."/>
            <person name="Zhang Y."/>
            <person name="Schilkey F."/>
            <person name="Devitt N."/>
            <person name="Randall J."/>
        </authorList>
    </citation>
    <scope>NUCLEOTIDE SEQUENCE [LARGE SCALE GENOMIC DNA]</scope>
    <source>
        <strain evidence="2">PBTS2</strain>
    </source>
</reference>
<protein>
    <submittedName>
        <fullName evidence="1">Uncharacterized protein</fullName>
    </submittedName>
</protein>
<dbReference type="EMBL" id="CP015220">
    <property type="protein sequence ID" value="AMY23027.1"/>
    <property type="molecule type" value="Genomic_DNA"/>
</dbReference>
<gene>
    <name evidence="1" type="ORF">A3Q41_01723</name>
</gene>
<dbReference type="Proteomes" id="UP000076038">
    <property type="component" value="Chromosome"/>
</dbReference>
<evidence type="ECO:0000313" key="1">
    <source>
        <dbReference type="EMBL" id="AMY23027.1"/>
    </source>
</evidence>
<proteinExistence type="predicted"/>
<keyword evidence="2" id="KW-1185">Reference proteome</keyword>
<dbReference type="KEGG" id="rhs:A3Q41_01723"/>
<sequence length="181" mass="19824">MVPPSNRVQLTALSAAGCTRFSTSVPLILVTTQQDAISIPLGRPVFVQALRYTALFDQKPFAEALLIYTDNGAYKIMSPGEDHYGSYVSYTDPAENPRHVIFLSWPSEDWGRNVASHTLTFNPDSAAFTQVLVLPGSPVPRSQYGYALPIAGSESVDMTASWDQVRNTYAETFEELATLAT</sequence>
<dbReference type="AlphaFoldDB" id="A0A143QKW3"/>
<evidence type="ECO:0000313" key="2">
    <source>
        <dbReference type="Proteomes" id="UP000076038"/>
    </source>
</evidence>